<evidence type="ECO:0000259" key="1">
    <source>
        <dbReference type="Pfam" id="PF01833"/>
    </source>
</evidence>
<gene>
    <name evidence="2" type="ORF">KHC33_16025</name>
</gene>
<feature type="domain" description="IPT/TIG" evidence="1">
    <location>
        <begin position="92"/>
        <end position="152"/>
    </location>
</feature>
<keyword evidence="3" id="KW-1185">Reference proteome</keyword>
<dbReference type="CDD" id="cd00102">
    <property type="entry name" value="IPT"/>
    <property type="match status" value="1"/>
</dbReference>
<dbReference type="AlphaFoldDB" id="A0A8E7B0D9"/>
<dbReference type="Proteomes" id="UP000680656">
    <property type="component" value="Chromosome"/>
</dbReference>
<dbReference type="Gene3D" id="2.60.40.10">
    <property type="entry name" value="Immunoglobulins"/>
    <property type="match status" value="1"/>
</dbReference>
<dbReference type="SUPFAM" id="SSF81296">
    <property type="entry name" value="E set domains"/>
    <property type="match status" value="1"/>
</dbReference>
<sequence length="747" mass="81413">MDYIKQQFLDYKLSTDALWLNNQIGASISQSIRMGTGGATTSGMFGGFSLVSPVGSSGSVMVNPMERSERVHITATGVTQNNPSVFKVIDAPIIDSISPGSLSTTGGSVTLTGSGFGTDEDILHVFLNENEVSESGLTETEFKVTIPEDSKPGIVHIYAKKTLGVKSNEVYLLITDDNPVPVISSLNHAYVVISSGTTNPSGISVSGSGFIDGKSIVFINNEFVEDVDFDVVSSSSITISNLDSYLDKEPVGGTIIPSIVPITVINPQPGGGSASKKLYVLPDSTKIRSPEIWGITPNQGSKDSSLFSEIRIYGAGFSENSIVWWGGDQRILDSYQSGNELKISNFPSFSEPGDILIAVQENGKFSGSIQYLKGDLTPPIDSESYPSSDIPIEKFYIRFDDTGYVTNEYHTPLILNDLLNNYYGIQLYDQYNDISIHIKAIPKIISADYNEENLVGLDPEEASYYVTYQTDLVLDLNQGSNKIMENFVIKSNIQKSTADNNQEIWFDLLNPAYGLNEYIKTPFHFEVSLLNENDQFESEYVLLANTIESGIITNNALGGLEYNSKNYYYRSQQDFIYQNGGVFVEQPDGSYPLVLPPISISRDGDNLVVGITNIPVSGYDTVGGSSQVQVSSTLDSVNTFGLTPGLPNAKSVLLHIDPTTESNWVKWITTLKAICENARSNGVPVAFSRDDDNYDSAWVRIEDDVSGVPMLNIRGGGDENDQDIILDLKTSEFSVSLNPVGKAVSIR</sequence>
<reference evidence="2 3" key="1">
    <citation type="submission" date="2021-05" db="EMBL/GenBank/DDBJ databases">
        <title>A novel Methanospirillum isolate from a pyrite-forming mixed culture.</title>
        <authorList>
            <person name="Bunk B."/>
            <person name="Sproer C."/>
            <person name="Spring S."/>
            <person name="Pester M."/>
        </authorList>
    </citation>
    <scope>NUCLEOTIDE SEQUENCE [LARGE SCALE GENOMIC DNA]</scope>
    <source>
        <strain evidence="2 3">J.3.6.1-F.2.7.3</strain>
    </source>
</reference>
<name>A0A8E7B0D9_9EURY</name>
<dbReference type="KEGG" id="mrtj:KHC33_16025"/>
<evidence type="ECO:0000313" key="2">
    <source>
        <dbReference type="EMBL" id="QVV88793.1"/>
    </source>
</evidence>
<proteinExistence type="predicted"/>
<organism evidence="2 3">
    <name type="scientific">Methanospirillum purgamenti</name>
    <dbReference type="NCBI Taxonomy" id="2834276"/>
    <lineage>
        <taxon>Archaea</taxon>
        <taxon>Methanobacteriati</taxon>
        <taxon>Methanobacteriota</taxon>
        <taxon>Stenosarchaea group</taxon>
        <taxon>Methanomicrobia</taxon>
        <taxon>Methanomicrobiales</taxon>
        <taxon>Methanospirillaceae</taxon>
        <taxon>Methanospirillum</taxon>
    </lineage>
</organism>
<evidence type="ECO:0000313" key="3">
    <source>
        <dbReference type="Proteomes" id="UP000680656"/>
    </source>
</evidence>
<dbReference type="GeneID" id="65098723"/>
<dbReference type="Pfam" id="PF01833">
    <property type="entry name" value="TIG"/>
    <property type="match status" value="1"/>
</dbReference>
<dbReference type="InterPro" id="IPR013783">
    <property type="entry name" value="Ig-like_fold"/>
</dbReference>
<accession>A0A8E7B0D9</accession>
<dbReference type="InterPro" id="IPR014756">
    <property type="entry name" value="Ig_E-set"/>
</dbReference>
<dbReference type="InterPro" id="IPR002909">
    <property type="entry name" value="IPT_dom"/>
</dbReference>
<protein>
    <submittedName>
        <fullName evidence="2">IPT/TIG domain-containing protein</fullName>
    </submittedName>
</protein>
<dbReference type="EMBL" id="CP075546">
    <property type="protein sequence ID" value="QVV88793.1"/>
    <property type="molecule type" value="Genomic_DNA"/>
</dbReference>
<dbReference type="RefSeq" id="WP_214419596.1">
    <property type="nucleotide sequence ID" value="NZ_CP075546.1"/>
</dbReference>